<dbReference type="STRING" id="1210063.GCA_001612665_00510"/>
<dbReference type="Pfam" id="PF00293">
    <property type="entry name" value="NUDIX"/>
    <property type="match status" value="1"/>
</dbReference>
<feature type="region of interest" description="Disordered" evidence="1">
    <location>
        <begin position="1"/>
        <end position="31"/>
    </location>
</feature>
<gene>
    <name evidence="3" type="ORF">DFR71_2852</name>
</gene>
<feature type="domain" description="Nudix hydrolase" evidence="2">
    <location>
        <begin position="54"/>
        <end position="153"/>
    </location>
</feature>
<accession>A0A4R1FTB8</accession>
<reference evidence="3 4" key="1">
    <citation type="submission" date="2019-03" db="EMBL/GenBank/DDBJ databases">
        <title>Genomic Encyclopedia of Type Strains, Phase IV (KMG-IV): sequencing the most valuable type-strain genomes for metagenomic binning, comparative biology and taxonomic classification.</title>
        <authorList>
            <person name="Goeker M."/>
        </authorList>
    </citation>
    <scope>NUCLEOTIDE SEQUENCE [LARGE SCALE GENOMIC DNA]</scope>
    <source>
        <strain evidence="3 4">DSM 44684</strain>
    </source>
</reference>
<protein>
    <submittedName>
        <fullName evidence="3">8-oxo-dGTP pyrophosphatase MutT (NUDIX family)</fullName>
    </submittedName>
</protein>
<dbReference type="CDD" id="cd04690">
    <property type="entry name" value="NUDIX_Hydrolase"/>
    <property type="match status" value="1"/>
</dbReference>
<proteinExistence type="predicted"/>
<comment type="caution">
    <text evidence="3">The sequence shown here is derived from an EMBL/GenBank/DDBJ whole genome shotgun (WGS) entry which is preliminary data.</text>
</comment>
<sequence length="176" mass="19106">MRTAGPLIPRVRRSAHHRGEGRREGPGTTAAPARVKLRAVSEPAREQFIDTVAWVLIENGRILCARPRGKDVFFIPGGKREGAETDLQTLVREVAEELAVELTPESAAHVGTYEAAIADGHDTVVRMACYTADYRGVLTASSEIEALAWFGFGDRDLVPPVDQLLFDDLAAAGSLR</sequence>
<evidence type="ECO:0000313" key="4">
    <source>
        <dbReference type="Proteomes" id="UP000294856"/>
    </source>
</evidence>
<dbReference type="Gene3D" id="3.90.79.10">
    <property type="entry name" value="Nucleoside Triphosphate Pyrophosphohydrolase"/>
    <property type="match status" value="1"/>
</dbReference>
<dbReference type="InterPro" id="IPR000086">
    <property type="entry name" value="NUDIX_hydrolase_dom"/>
</dbReference>
<name>A0A4R1FTB8_9NOCA</name>
<evidence type="ECO:0000256" key="1">
    <source>
        <dbReference type="SAM" id="MobiDB-lite"/>
    </source>
</evidence>
<dbReference type="SUPFAM" id="SSF55811">
    <property type="entry name" value="Nudix"/>
    <property type="match status" value="1"/>
</dbReference>
<dbReference type="AlphaFoldDB" id="A0A4R1FTB8"/>
<organism evidence="3 4">
    <name type="scientific">Nocardia alba</name>
    <dbReference type="NCBI Taxonomy" id="225051"/>
    <lineage>
        <taxon>Bacteria</taxon>
        <taxon>Bacillati</taxon>
        <taxon>Actinomycetota</taxon>
        <taxon>Actinomycetes</taxon>
        <taxon>Mycobacteriales</taxon>
        <taxon>Nocardiaceae</taxon>
        <taxon>Nocardia</taxon>
    </lineage>
</organism>
<dbReference type="EMBL" id="SMFR01000002">
    <property type="protein sequence ID" value="TCJ96819.1"/>
    <property type="molecule type" value="Genomic_DNA"/>
</dbReference>
<dbReference type="Proteomes" id="UP000294856">
    <property type="component" value="Unassembled WGS sequence"/>
</dbReference>
<evidence type="ECO:0000259" key="2">
    <source>
        <dbReference type="Pfam" id="PF00293"/>
    </source>
</evidence>
<evidence type="ECO:0000313" key="3">
    <source>
        <dbReference type="EMBL" id="TCJ96819.1"/>
    </source>
</evidence>
<keyword evidence="4" id="KW-1185">Reference proteome</keyword>
<dbReference type="InterPro" id="IPR015797">
    <property type="entry name" value="NUDIX_hydrolase-like_dom_sf"/>
</dbReference>